<accession>A0A6A6I4D6</accession>
<sequence length="330" mass="37007">MHHYQTQHNSALANSYSTRTVSARMDPSQNRKAQGAFRSRKDNPQPSEVARPQTVMERGGKWVPVATGGTSADMMPSGRGLGSTGLSAQHVGFVVPGPGPMDGPSPAYTYLGYQHPLYHLPQGDINGISYAPPKASPPQSSAPTVSPPQPPSTAPTTQPSNLIRDAPAPYAYDFSDRALVIRLARSKLARATDYTWTEHYDILHSSYKQALIAELNRKLHRGLKPKPLLREMDSKCVDAGFHAYLAFARSGMQQEIEWRWCTEHLDILRHVRLERVELGLEELDHILRHVRLERVELGLEELDRVVKMAGAWTLEEKEEEEKEEEEEEDD</sequence>
<organism evidence="2 3">
    <name type="scientific">Trematosphaeria pertusa</name>
    <dbReference type="NCBI Taxonomy" id="390896"/>
    <lineage>
        <taxon>Eukaryota</taxon>
        <taxon>Fungi</taxon>
        <taxon>Dikarya</taxon>
        <taxon>Ascomycota</taxon>
        <taxon>Pezizomycotina</taxon>
        <taxon>Dothideomycetes</taxon>
        <taxon>Pleosporomycetidae</taxon>
        <taxon>Pleosporales</taxon>
        <taxon>Massarineae</taxon>
        <taxon>Trematosphaeriaceae</taxon>
        <taxon>Trematosphaeria</taxon>
    </lineage>
</organism>
<evidence type="ECO:0000313" key="3">
    <source>
        <dbReference type="Proteomes" id="UP000800094"/>
    </source>
</evidence>
<protein>
    <submittedName>
        <fullName evidence="2">Uncharacterized protein</fullName>
    </submittedName>
</protein>
<dbReference type="OrthoDB" id="3801163at2759"/>
<feature type="region of interest" description="Disordered" evidence="1">
    <location>
        <begin position="125"/>
        <end position="164"/>
    </location>
</feature>
<name>A0A6A6I4D6_9PLEO</name>
<dbReference type="EMBL" id="ML987200">
    <property type="protein sequence ID" value="KAF2245374.1"/>
    <property type="molecule type" value="Genomic_DNA"/>
</dbReference>
<dbReference type="RefSeq" id="XP_033680378.1">
    <property type="nucleotide sequence ID" value="XM_033827046.1"/>
</dbReference>
<evidence type="ECO:0000313" key="2">
    <source>
        <dbReference type="EMBL" id="KAF2245374.1"/>
    </source>
</evidence>
<dbReference type="GeneID" id="54580376"/>
<evidence type="ECO:0000256" key="1">
    <source>
        <dbReference type="SAM" id="MobiDB-lite"/>
    </source>
</evidence>
<keyword evidence="3" id="KW-1185">Reference proteome</keyword>
<dbReference type="Proteomes" id="UP000800094">
    <property type="component" value="Unassembled WGS sequence"/>
</dbReference>
<gene>
    <name evidence="2" type="ORF">BU26DRAFT_508045</name>
</gene>
<feature type="compositionally biased region" description="Low complexity" evidence="1">
    <location>
        <begin position="131"/>
        <end position="144"/>
    </location>
</feature>
<reference evidence="2" key="1">
    <citation type="journal article" date="2020" name="Stud. Mycol.">
        <title>101 Dothideomycetes genomes: a test case for predicting lifestyles and emergence of pathogens.</title>
        <authorList>
            <person name="Haridas S."/>
            <person name="Albert R."/>
            <person name="Binder M."/>
            <person name="Bloem J."/>
            <person name="Labutti K."/>
            <person name="Salamov A."/>
            <person name="Andreopoulos B."/>
            <person name="Baker S."/>
            <person name="Barry K."/>
            <person name="Bills G."/>
            <person name="Bluhm B."/>
            <person name="Cannon C."/>
            <person name="Castanera R."/>
            <person name="Culley D."/>
            <person name="Daum C."/>
            <person name="Ezra D."/>
            <person name="Gonzalez J."/>
            <person name="Henrissat B."/>
            <person name="Kuo A."/>
            <person name="Liang C."/>
            <person name="Lipzen A."/>
            <person name="Lutzoni F."/>
            <person name="Magnuson J."/>
            <person name="Mondo S."/>
            <person name="Nolan M."/>
            <person name="Ohm R."/>
            <person name="Pangilinan J."/>
            <person name="Park H.-J."/>
            <person name="Ramirez L."/>
            <person name="Alfaro M."/>
            <person name="Sun H."/>
            <person name="Tritt A."/>
            <person name="Yoshinaga Y."/>
            <person name="Zwiers L.-H."/>
            <person name="Turgeon B."/>
            <person name="Goodwin S."/>
            <person name="Spatafora J."/>
            <person name="Crous P."/>
            <person name="Grigoriev I."/>
        </authorList>
    </citation>
    <scope>NUCLEOTIDE SEQUENCE</scope>
    <source>
        <strain evidence="2">CBS 122368</strain>
    </source>
</reference>
<dbReference type="AlphaFoldDB" id="A0A6A6I4D6"/>
<feature type="compositionally biased region" description="Polar residues" evidence="1">
    <location>
        <begin position="1"/>
        <end position="32"/>
    </location>
</feature>
<feature type="region of interest" description="Disordered" evidence="1">
    <location>
        <begin position="1"/>
        <end position="83"/>
    </location>
</feature>
<proteinExistence type="predicted"/>